<dbReference type="RefSeq" id="WP_264136199.1">
    <property type="nucleotide sequence ID" value="NZ_JAOYOD010000001.1"/>
</dbReference>
<evidence type="ECO:0000256" key="2">
    <source>
        <dbReference type="ARBA" id="ARBA00022723"/>
    </source>
</evidence>
<dbReference type="PIRSF" id="PIRSF031924">
    <property type="entry name" value="Pi-irrepressible_AP"/>
    <property type="match status" value="1"/>
</dbReference>
<dbReference type="PANTHER" id="PTHR10151:SF120">
    <property type="entry name" value="BIS(5'-ADENOSYL)-TRIPHOSPHATASE"/>
    <property type="match status" value="1"/>
</dbReference>
<reference evidence="5 6" key="1">
    <citation type="submission" date="2022-10" db="EMBL/GenBank/DDBJ databases">
        <title>Comparative genomics and taxonomic characterization of three novel marine species of genus Reichenbachiella exhibiting antioxidant and polysaccharide degradation activities.</title>
        <authorList>
            <person name="Muhammad N."/>
            <person name="Lee Y.-J."/>
            <person name="Ko J."/>
            <person name="Kim S.-G."/>
        </authorList>
    </citation>
    <scope>NUCLEOTIDE SEQUENCE [LARGE SCALE GENOMIC DNA]</scope>
    <source>
        <strain evidence="5 6">ABR2-5</strain>
    </source>
</reference>
<dbReference type="EMBL" id="JAOYOD010000001">
    <property type="protein sequence ID" value="MCV9385409.1"/>
    <property type="molecule type" value="Genomic_DNA"/>
</dbReference>
<dbReference type="Gene3D" id="3.30.1360.150">
    <property type="match status" value="1"/>
</dbReference>
<dbReference type="InterPro" id="IPR017850">
    <property type="entry name" value="Alkaline_phosphatase_core_sf"/>
</dbReference>
<keyword evidence="6" id="KW-1185">Reference proteome</keyword>
<dbReference type="Gene3D" id="3.40.720.10">
    <property type="entry name" value="Alkaline Phosphatase, subunit A"/>
    <property type="match status" value="1"/>
</dbReference>
<evidence type="ECO:0000313" key="5">
    <source>
        <dbReference type="EMBL" id="MCV9385409.1"/>
    </source>
</evidence>
<dbReference type="CDD" id="cd16016">
    <property type="entry name" value="AP-SPAP"/>
    <property type="match status" value="1"/>
</dbReference>
<evidence type="ECO:0000256" key="3">
    <source>
        <dbReference type="ARBA" id="ARBA00022729"/>
    </source>
</evidence>
<sequence>MIKSRLILFLSLLCSTTAFSQKNQIEKPKLMVGIIVDQMRAEYLYRFYDYYGEGGFKRLMNQGYEFKNAHFNYVPTKTGPGHASVYTGTTPRVHGIIANDWYNKKSKEFLYCVEDQSANSIGGSAENGKISPVNLLSTTITDELTLFYQDRSKIIGMSIKDRGAVLPAGHHPDAAYWYDDETGEFMTSDYYKEDLPKWVKQFNKQKLVEKYMSGKWETLYPIEEYVESAEDDREMERDLIKGQPSVFPYDLTSSDKPYDLIKTTPWGNTILADFAKASIDGENLGQDEITDFLAVSFSSTDYAGHDFGPYSKEVQDMYVRLDRELESFFNTLDEKVGKGQWSVFLSADHAVAAIPVWMKQQDMPADYWNKKKLEMHLNETLKTKWKVEGLVESVSNDQIFLNHDLIKERGLVLKEIKADVMPILKQTPGIKAVYDADEIGNYWGGDYDLAMLSAGFNQLRSGDILFTIQSGWLSTYGKENKGTTHGTHYTYDTHVPMLFYGWGIKPGKSYRYHSITDIAPTISMLLNIGIPSGATGQPLYEIFE</sequence>
<comment type="caution">
    <text evidence="5">The sequence shown here is derived from an EMBL/GenBank/DDBJ whole genome shotgun (WGS) entry which is preliminary data.</text>
</comment>
<dbReference type="InterPro" id="IPR002591">
    <property type="entry name" value="Phosphodiest/P_Trfase"/>
</dbReference>
<evidence type="ECO:0000256" key="4">
    <source>
        <dbReference type="SAM" id="SignalP"/>
    </source>
</evidence>
<feature type="chain" id="PRO_5045957042" evidence="4">
    <location>
        <begin position="21"/>
        <end position="544"/>
    </location>
</feature>
<gene>
    <name evidence="5" type="ORF">N7U62_01980</name>
</gene>
<dbReference type="SUPFAM" id="SSF53649">
    <property type="entry name" value="Alkaline phosphatase-like"/>
    <property type="match status" value="1"/>
</dbReference>
<dbReference type="InterPro" id="IPR026263">
    <property type="entry name" value="Alkaline_phosphatase_prok"/>
</dbReference>
<accession>A0ABT3CP51</accession>
<dbReference type="Proteomes" id="UP001300692">
    <property type="component" value="Unassembled WGS sequence"/>
</dbReference>
<dbReference type="PANTHER" id="PTHR10151">
    <property type="entry name" value="ECTONUCLEOTIDE PYROPHOSPHATASE/PHOSPHODIESTERASE"/>
    <property type="match status" value="1"/>
</dbReference>
<evidence type="ECO:0000313" key="6">
    <source>
        <dbReference type="Proteomes" id="UP001300692"/>
    </source>
</evidence>
<protein>
    <submittedName>
        <fullName evidence="5">Alkaline phosphatase family protein</fullName>
    </submittedName>
</protein>
<organism evidence="5 6">
    <name type="scientific">Reichenbachiella ulvae</name>
    <dbReference type="NCBI Taxonomy" id="2980104"/>
    <lineage>
        <taxon>Bacteria</taxon>
        <taxon>Pseudomonadati</taxon>
        <taxon>Bacteroidota</taxon>
        <taxon>Cytophagia</taxon>
        <taxon>Cytophagales</taxon>
        <taxon>Reichenbachiellaceae</taxon>
        <taxon>Reichenbachiella</taxon>
    </lineage>
</organism>
<evidence type="ECO:0000256" key="1">
    <source>
        <dbReference type="ARBA" id="ARBA00022553"/>
    </source>
</evidence>
<feature type="signal peptide" evidence="4">
    <location>
        <begin position="1"/>
        <end position="20"/>
    </location>
</feature>
<dbReference type="NCBIfam" id="NF042991">
    <property type="entry name" value="alk_phos_PafA"/>
    <property type="match status" value="1"/>
</dbReference>
<keyword evidence="1" id="KW-0597">Phosphoprotein</keyword>
<keyword evidence="3 4" id="KW-0732">Signal</keyword>
<proteinExistence type="predicted"/>
<keyword evidence="2" id="KW-0479">Metal-binding</keyword>
<dbReference type="Pfam" id="PF01663">
    <property type="entry name" value="Phosphodiest"/>
    <property type="match status" value="1"/>
</dbReference>
<name>A0ABT3CP51_9BACT</name>